<dbReference type="Proteomes" id="UP000254968">
    <property type="component" value="Unassembled WGS sequence"/>
</dbReference>
<proteinExistence type="predicted"/>
<gene>
    <name evidence="1" type="ORF">NCTC13315_00114</name>
</gene>
<accession>A0A378HXF5</accession>
<dbReference type="AlphaFoldDB" id="A0A378HXF5"/>
<protein>
    <submittedName>
        <fullName evidence="1">Uncharacterized protein</fullName>
    </submittedName>
</protein>
<dbReference type="EMBL" id="UGNV01000001">
    <property type="protein sequence ID" value="STX27608.1"/>
    <property type="molecule type" value="Genomic_DNA"/>
</dbReference>
<name>A0A378HXF5_9GAMM</name>
<keyword evidence="2" id="KW-1185">Reference proteome</keyword>
<evidence type="ECO:0000313" key="2">
    <source>
        <dbReference type="Proteomes" id="UP000254968"/>
    </source>
</evidence>
<reference evidence="1 2" key="1">
    <citation type="submission" date="2018-06" db="EMBL/GenBank/DDBJ databases">
        <authorList>
            <consortium name="Pathogen Informatics"/>
            <person name="Doyle S."/>
        </authorList>
    </citation>
    <scope>NUCLEOTIDE SEQUENCE [LARGE SCALE GENOMIC DNA]</scope>
    <source>
        <strain evidence="1 2">NCTC13315</strain>
    </source>
</reference>
<evidence type="ECO:0000313" key="1">
    <source>
        <dbReference type="EMBL" id="STX27608.1"/>
    </source>
</evidence>
<sequence>MPKNQNNYPSEIIYFGQKIVSYISLKSNYKIERKAMRFFGRS</sequence>
<organism evidence="1 2">
    <name type="scientific">Legionella beliardensis</name>
    <dbReference type="NCBI Taxonomy" id="91822"/>
    <lineage>
        <taxon>Bacteria</taxon>
        <taxon>Pseudomonadati</taxon>
        <taxon>Pseudomonadota</taxon>
        <taxon>Gammaproteobacteria</taxon>
        <taxon>Legionellales</taxon>
        <taxon>Legionellaceae</taxon>
        <taxon>Legionella</taxon>
    </lineage>
</organism>